<evidence type="ECO:0008006" key="5">
    <source>
        <dbReference type="Google" id="ProtNLM"/>
    </source>
</evidence>
<keyword evidence="4" id="KW-1185">Reference proteome</keyword>
<reference evidence="3 4" key="1">
    <citation type="journal article" date="2015" name="Biotechnol. Biofuels">
        <title>Enhanced degradation of softwood versus hardwood by the white-rot fungus Pycnoporus coccineus.</title>
        <authorList>
            <person name="Couturier M."/>
            <person name="Navarro D."/>
            <person name="Chevret D."/>
            <person name="Henrissat B."/>
            <person name="Piumi F."/>
            <person name="Ruiz-Duenas F.J."/>
            <person name="Martinez A.T."/>
            <person name="Grigoriev I.V."/>
            <person name="Riley R."/>
            <person name="Lipzen A."/>
            <person name="Berrin J.G."/>
            <person name="Master E.R."/>
            <person name="Rosso M.N."/>
        </authorList>
    </citation>
    <scope>NUCLEOTIDE SEQUENCE [LARGE SCALE GENOMIC DNA]</scope>
    <source>
        <strain evidence="3 4">BRFM310</strain>
    </source>
</reference>
<sequence length="552" mass="56514">MASLPGTRLSLNPTATSTDPQPSGGSFAFSDVPFMTTCTSAYITWTYSGPEESFDLLASTSISPHPDGSDADTSVVMNAPVALGILASQQSYSWNTVNLTGGWYTLRASGDDFSVPSGQFFVENGTDTSCLSSSSSSSTSSPSSPTSSGPTSAPSATATSDSTAPTSTSSTLPIPVSDAVSTHARTGAIAGGVIGGLAIIGAAIAAYIYFGVCRRTPTRSRRGTGRPGQLGKWGGLSSRDSGMDVGLPVSSVPTSGKPPLIVGVGLPKRRATTESTGAILTPLSSTAHGHGLTASRGASDEDVSSIGHEEKVVSSRGLEFFEGVPPSRRRSSTSSSSAMTPISEPPSAHSAYGRNRARSPSQSHRALALAKLDGDSALSSSVPPTPTTRTPSAPRRSVDSMQLRTFDTPPVPMQSPLAQASPMNRSSSGNGPRRAARKPVPTLTEADMVSPTSASITSPSVASASASACSASVSVADSRSPTASPHPMYRNNSGSGSGSTLRAPSAVPGRQHSREDLMAAGMELPHLNHKSSFGDKPVHYIIPDMPPPPRPQ</sequence>
<feature type="transmembrane region" description="Helical" evidence="2">
    <location>
        <begin position="188"/>
        <end position="212"/>
    </location>
</feature>
<feature type="compositionally biased region" description="Polar residues" evidence="1">
    <location>
        <begin position="416"/>
        <end position="430"/>
    </location>
</feature>
<dbReference type="Proteomes" id="UP000193067">
    <property type="component" value="Unassembled WGS sequence"/>
</dbReference>
<accession>A0A1Y2IPM8</accession>
<evidence type="ECO:0000313" key="4">
    <source>
        <dbReference type="Proteomes" id="UP000193067"/>
    </source>
</evidence>
<feature type="compositionally biased region" description="Low complexity" evidence="1">
    <location>
        <begin position="379"/>
        <end position="395"/>
    </location>
</feature>
<feature type="region of interest" description="Disordered" evidence="1">
    <location>
        <begin position="131"/>
        <end position="175"/>
    </location>
</feature>
<feature type="region of interest" description="Disordered" evidence="1">
    <location>
        <begin position="219"/>
        <end position="239"/>
    </location>
</feature>
<keyword evidence="2" id="KW-1133">Transmembrane helix</keyword>
<feature type="region of interest" description="Disordered" evidence="1">
    <location>
        <begin position="1"/>
        <end position="24"/>
    </location>
</feature>
<dbReference type="STRING" id="1353009.A0A1Y2IPM8"/>
<evidence type="ECO:0000256" key="1">
    <source>
        <dbReference type="SAM" id="MobiDB-lite"/>
    </source>
</evidence>
<name>A0A1Y2IPM8_TRAC3</name>
<dbReference type="OrthoDB" id="3266934at2759"/>
<dbReference type="EMBL" id="KZ084104">
    <property type="protein sequence ID" value="OSD02633.1"/>
    <property type="molecule type" value="Genomic_DNA"/>
</dbReference>
<evidence type="ECO:0000313" key="3">
    <source>
        <dbReference type="EMBL" id="OSD02633.1"/>
    </source>
</evidence>
<protein>
    <recommendedName>
        <fullName evidence="5">Mid2 domain-containing protein</fullName>
    </recommendedName>
</protein>
<keyword evidence="2" id="KW-0472">Membrane</keyword>
<feature type="region of interest" description="Disordered" evidence="1">
    <location>
        <begin position="527"/>
        <end position="552"/>
    </location>
</feature>
<gene>
    <name evidence="3" type="ORF">PYCCODRAFT_1389826</name>
</gene>
<dbReference type="AlphaFoldDB" id="A0A1Y2IPM8"/>
<feature type="compositionally biased region" description="Polar residues" evidence="1">
    <location>
        <begin position="9"/>
        <end position="24"/>
    </location>
</feature>
<proteinExistence type="predicted"/>
<feature type="region of interest" description="Disordered" evidence="1">
    <location>
        <begin position="474"/>
        <end position="514"/>
    </location>
</feature>
<feature type="compositionally biased region" description="Polar residues" evidence="1">
    <location>
        <begin position="490"/>
        <end position="502"/>
    </location>
</feature>
<feature type="compositionally biased region" description="Gly residues" evidence="1">
    <location>
        <begin position="225"/>
        <end position="234"/>
    </location>
</feature>
<feature type="compositionally biased region" description="Low complexity" evidence="1">
    <location>
        <begin position="131"/>
        <end position="173"/>
    </location>
</feature>
<evidence type="ECO:0000256" key="2">
    <source>
        <dbReference type="SAM" id="Phobius"/>
    </source>
</evidence>
<feature type="region of interest" description="Disordered" evidence="1">
    <location>
        <begin position="282"/>
        <end position="458"/>
    </location>
</feature>
<feature type="compositionally biased region" description="Low complexity" evidence="1">
    <location>
        <begin position="449"/>
        <end position="458"/>
    </location>
</feature>
<keyword evidence="2" id="KW-0812">Transmembrane</keyword>
<organism evidence="3 4">
    <name type="scientific">Trametes coccinea (strain BRFM310)</name>
    <name type="common">Pycnoporus coccineus</name>
    <dbReference type="NCBI Taxonomy" id="1353009"/>
    <lineage>
        <taxon>Eukaryota</taxon>
        <taxon>Fungi</taxon>
        <taxon>Dikarya</taxon>
        <taxon>Basidiomycota</taxon>
        <taxon>Agaricomycotina</taxon>
        <taxon>Agaricomycetes</taxon>
        <taxon>Polyporales</taxon>
        <taxon>Polyporaceae</taxon>
        <taxon>Trametes</taxon>
    </lineage>
</organism>